<dbReference type="Proteomes" id="UP000774750">
    <property type="component" value="Unassembled WGS sequence"/>
</dbReference>
<comment type="caution">
    <text evidence="1">The sequence shown here is derived from an EMBL/GenBank/DDBJ whole genome shotgun (WGS) entry which is preliminary data.</text>
</comment>
<evidence type="ECO:0000313" key="1">
    <source>
        <dbReference type="EMBL" id="MBM6920183.1"/>
    </source>
</evidence>
<organism evidence="1 2">
    <name type="scientific">Merdimmobilis hominis</name>
    <dbReference type="NCBI Taxonomy" id="2897707"/>
    <lineage>
        <taxon>Bacteria</taxon>
        <taxon>Bacillati</taxon>
        <taxon>Bacillota</taxon>
        <taxon>Clostridia</taxon>
        <taxon>Eubacteriales</taxon>
        <taxon>Oscillospiraceae</taxon>
        <taxon>Merdimmobilis</taxon>
    </lineage>
</organism>
<dbReference type="AlphaFoldDB" id="A0A938X576"/>
<sequence>MKTIYLIGGTMGVGKTTVCKQLKQELCHSVFLDGDWCWDASPFVVTEETKAMVLDNICYLINNFLHCSAYETVIFCWVMHQQSIIDSIIEKLDLSHCELKCVSLIADEIHLRERLTADVEKGIRTADVIERSIARIPLYQALDTIKIDTSNKTVPMIVDEIKGLTSCK</sequence>
<accession>A0A938X576</accession>
<reference evidence="1" key="1">
    <citation type="submission" date="2020-08" db="EMBL/GenBank/DDBJ databases">
        <authorList>
            <person name="Cejkova D."/>
            <person name="Kubasova T."/>
            <person name="Jahodarova E."/>
            <person name="Rychlik I."/>
        </authorList>
    </citation>
    <scope>NUCLEOTIDE SEQUENCE</scope>
    <source>
        <strain evidence="1">An559</strain>
    </source>
</reference>
<gene>
    <name evidence="1" type="ORF">H6A12_03290</name>
</gene>
<evidence type="ECO:0000313" key="2">
    <source>
        <dbReference type="Proteomes" id="UP000774750"/>
    </source>
</evidence>
<proteinExistence type="predicted"/>
<dbReference type="Pfam" id="PF13238">
    <property type="entry name" value="AAA_18"/>
    <property type="match status" value="1"/>
</dbReference>
<reference evidence="1" key="2">
    <citation type="journal article" date="2021" name="Sci. Rep.">
        <title>The distribution of antibiotic resistance genes in chicken gut microbiota commensals.</title>
        <authorList>
            <person name="Juricova H."/>
            <person name="Matiasovicova J."/>
            <person name="Kubasova T."/>
            <person name="Cejkova D."/>
            <person name="Rychlik I."/>
        </authorList>
    </citation>
    <scope>NUCLEOTIDE SEQUENCE</scope>
    <source>
        <strain evidence="1">An559</strain>
    </source>
</reference>
<dbReference type="RefSeq" id="WP_204444720.1">
    <property type="nucleotide sequence ID" value="NZ_JACJKY010000004.1"/>
</dbReference>
<name>A0A938X576_9FIRM</name>
<dbReference type="SUPFAM" id="SSF52540">
    <property type="entry name" value="P-loop containing nucleoside triphosphate hydrolases"/>
    <property type="match status" value="1"/>
</dbReference>
<protein>
    <submittedName>
        <fullName evidence="1">AAA family ATPase</fullName>
    </submittedName>
</protein>
<dbReference type="Gene3D" id="3.40.50.300">
    <property type="entry name" value="P-loop containing nucleotide triphosphate hydrolases"/>
    <property type="match status" value="1"/>
</dbReference>
<dbReference type="EMBL" id="JACJKY010000004">
    <property type="protein sequence ID" value="MBM6920183.1"/>
    <property type="molecule type" value="Genomic_DNA"/>
</dbReference>
<keyword evidence="2" id="KW-1185">Reference proteome</keyword>
<dbReference type="InterPro" id="IPR027417">
    <property type="entry name" value="P-loop_NTPase"/>
</dbReference>